<keyword evidence="7" id="KW-1185">Reference proteome</keyword>
<dbReference type="PANTHER" id="PTHR43285:SF3">
    <property type="entry name" value="SLL1634 PROTEIN"/>
    <property type="match status" value="1"/>
</dbReference>
<reference evidence="6" key="1">
    <citation type="submission" date="2012-04" db="EMBL/GenBank/DDBJ databases">
        <title>Finished genome of Dactylococcopsis salina PCC 8305.</title>
        <authorList>
            <consortium name="US DOE Joint Genome Institute"/>
            <person name="Gugger M."/>
            <person name="Coursin T."/>
            <person name="Rippka R."/>
            <person name="Tandeau De Marsac N."/>
            <person name="Huntemann M."/>
            <person name="Wei C.-L."/>
            <person name="Han J."/>
            <person name="Detter J.C."/>
            <person name="Han C."/>
            <person name="Tapia R."/>
            <person name="Daligault H."/>
            <person name="Chen A."/>
            <person name="Krypides N."/>
            <person name="Mavromatis K."/>
            <person name="Markowitz V."/>
            <person name="Szeto E."/>
            <person name="Ivanova N."/>
            <person name="Ovchinnikova G."/>
            <person name="Pagani I."/>
            <person name="Pati A."/>
            <person name="Goodwin L."/>
            <person name="Peters L."/>
            <person name="Pitluck S."/>
            <person name="Woyke T."/>
            <person name="Kerfeld C."/>
        </authorList>
    </citation>
    <scope>NUCLEOTIDE SEQUENCE [LARGE SCALE GENOMIC DNA]</scope>
    <source>
        <strain evidence="6">PCC 8305</strain>
    </source>
</reference>
<name>K9YZD8_DACS8</name>
<dbReference type="SUPFAM" id="SSF47648">
    <property type="entry name" value="Nucleoside phosphorylase/phosphoribosyltransferase N-terminal domain"/>
    <property type="match status" value="1"/>
</dbReference>
<dbReference type="Gene3D" id="1.20.970.10">
    <property type="entry name" value="Transferase, Pyrimidine Nucleoside Phosphorylase, Chain C"/>
    <property type="match status" value="1"/>
</dbReference>
<dbReference type="Gene3D" id="3.40.1030.10">
    <property type="entry name" value="Nucleoside phosphorylase/phosphoribosyltransferase catalytic domain"/>
    <property type="match status" value="1"/>
</dbReference>
<dbReference type="InterPro" id="IPR000312">
    <property type="entry name" value="Glycosyl_Trfase_fam3"/>
</dbReference>
<dbReference type="GO" id="GO:0005829">
    <property type="term" value="C:cytosol"/>
    <property type="evidence" value="ECO:0007669"/>
    <property type="project" value="TreeGrafter"/>
</dbReference>
<sequence>MNLSSSLIQFRELLKKVGSGTHTSKHLTRSEAATATRLMLEQEATPAQIGAFMIAHRIKRPTVEELAGMLDAYDQLGGKIPALDSATQYPVTVFGVPYDARSRTAPVFPITLLLLASVGVPVIFHGGDSMPTKYGIPFVEIWEALGVNYRSLSLSGSQQLLAKTGIGFYYLPQHFPQAQKLVPYREEIGKRPPLATIELLWSPYGGEANLISGFVHPPTEDRFRETFTLRNMKQLITVKGLEGSCDLARNRTAIIGITQPEKDFQRRHLHPQHYGFAGQDVILESLTQLTTQLKTIIAGKPGELMSAAIWNGGIYLWLCGVCPDLETGLTQAEELITTGIVADKLKQLTV</sequence>
<dbReference type="EMBL" id="CP003944">
    <property type="protein sequence ID" value="AFZ51857.1"/>
    <property type="molecule type" value="Genomic_DNA"/>
</dbReference>
<keyword evidence="3" id="KW-0028">Amino-acid biosynthesis</keyword>
<proteinExistence type="predicted"/>
<dbReference type="OrthoDB" id="9926at2"/>
<dbReference type="STRING" id="13035.Dacsa_3353"/>
<dbReference type="AlphaFoldDB" id="K9YZD8"/>
<dbReference type="Pfam" id="PF00591">
    <property type="entry name" value="Glycos_transf_3"/>
    <property type="match status" value="1"/>
</dbReference>
<keyword evidence="3" id="KW-0057">Aromatic amino acid biosynthesis</keyword>
<evidence type="ECO:0000313" key="7">
    <source>
        <dbReference type="Proteomes" id="UP000010482"/>
    </source>
</evidence>
<dbReference type="PANTHER" id="PTHR43285">
    <property type="entry name" value="ANTHRANILATE PHOSPHORIBOSYLTRANSFERASE"/>
    <property type="match status" value="1"/>
</dbReference>
<evidence type="ECO:0000313" key="6">
    <source>
        <dbReference type="EMBL" id="AFZ51857.1"/>
    </source>
</evidence>
<organism evidence="6 7">
    <name type="scientific">Dactylococcopsis salina (strain PCC 8305)</name>
    <name type="common">Myxobactron salinum</name>
    <dbReference type="NCBI Taxonomy" id="13035"/>
    <lineage>
        <taxon>Bacteria</taxon>
        <taxon>Bacillati</taxon>
        <taxon>Cyanobacteriota</taxon>
        <taxon>Cyanophyceae</taxon>
        <taxon>Nodosilineales</taxon>
        <taxon>Cymatolegaceae</taxon>
        <taxon>Dactylococcopsis</taxon>
    </lineage>
</organism>
<dbReference type="eggNOG" id="COG0547">
    <property type="taxonomic scope" value="Bacteria"/>
</dbReference>
<gene>
    <name evidence="6" type="ORF">Dacsa_3353</name>
</gene>
<protein>
    <submittedName>
        <fullName evidence="6">Anthranilate phosphoribosyltransferase</fullName>
    </submittedName>
</protein>
<dbReference type="InterPro" id="IPR017459">
    <property type="entry name" value="Glycosyl_Trfase_fam3_N_dom"/>
</dbReference>
<keyword evidence="2" id="KW-0808">Transferase</keyword>
<feature type="domain" description="Glycosyl transferase family 3" evidence="4">
    <location>
        <begin position="113"/>
        <end position="339"/>
    </location>
</feature>
<dbReference type="HOGENOM" id="CLU_034315_0_0_3"/>
<dbReference type="PATRIC" id="fig|13035.3.peg.3797"/>
<dbReference type="FunFam" id="3.40.1030.10:FF:000010">
    <property type="entry name" value="Anthranilate phosphoribosyltransferase"/>
    <property type="match status" value="1"/>
</dbReference>
<dbReference type="InterPro" id="IPR036320">
    <property type="entry name" value="Glycosyl_Trfase_fam3_N_dom_sf"/>
</dbReference>
<dbReference type="InterPro" id="IPR005940">
    <property type="entry name" value="Anthranilate_Pribosyl_Tfrase"/>
</dbReference>
<dbReference type="Pfam" id="PF02885">
    <property type="entry name" value="Glycos_trans_3N"/>
    <property type="match status" value="1"/>
</dbReference>
<evidence type="ECO:0000256" key="3">
    <source>
        <dbReference type="ARBA" id="ARBA00023141"/>
    </source>
</evidence>
<dbReference type="SUPFAM" id="SSF52418">
    <property type="entry name" value="Nucleoside phosphorylase/phosphoribosyltransferase catalytic domain"/>
    <property type="match status" value="1"/>
</dbReference>
<dbReference type="NCBIfam" id="NF005635">
    <property type="entry name" value="PRK07394.1"/>
    <property type="match status" value="1"/>
</dbReference>
<dbReference type="RefSeq" id="WP_015230832.1">
    <property type="nucleotide sequence ID" value="NC_019780.1"/>
</dbReference>
<evidence type="ECO:0000259" key="4">
    <source>
        <dbReference type="Pfam" id="PF00591"/>
    </source>
</evidence>
<evidence type="ECO:0000259" key="5">
    <source>
        <dbReference type="Pfam" id="PF02885"/>
    </source>
</evidence>
<dbReference type="InterPro" id="IPR035902">
    <property type="entry name" value="Nuc_phospho_transferase"/>
</dbReference>
<accession>K9YZD8</accession>
<feature type="domain" description="Glycosyl transferase family 3 N-terminal" evidence="5">
    <location>
        <begin position="11"/>
        <end position="74"/>
    </location>
</feature>
<evidence type="ECO:0000256" key="1">
    <source>
        <dbReference type="ARBA" id="ARBA00022676"/>
    </source>
</evidence>
<dbReference type="GO" id="GO:0004048">
    <property type="term" value="F:anthranilate phosphoribosyltransferase activity"/>
    <property type="evidence" value="ECO:0007669"/>
    <property type="project" value="InterPro"/>
</dbReference>
<dbReference type="Proteomes" id="UP000010482">
    <property type="component" value="Chromosome"/>
</dbReference>
<keyword evidence="1 6" id="KW-0328">Glycosyltransferase</keyword>
<dbReference type="KEGG" id="dsl:Dacsa_3353"/>
<evidence type="ECO:0000256" key="2">
    <source>
        <dbReference type="ARBA" id="ARBA00022679"/>
    </source>
</evidence>
<dbReference type="GO" id="GO:0000162">
    <property type="term" value="P:L-tryptophan biosynthetic process"/>
    <property type="evidence" value="ECO:0007669"/>
    <property type="project" value="InterPro"/>
</dbReference>